<sequence length="206" mass="24186">MVFKNKKDKFAVLLGNISTNLRESMNYFADYKINNSDDLKVFAQKMKEYETQGDTYVHQMILELNDTFITPIEREDLLTLTNSLDDILDGLEHCAYIFEVYHITAADSYMYKFVDAIKNCTVEIDKAIDLMFHKKLPSMRPHAIKIKEYESMCDDVLRESIKELFKNEKDPIRLIKYKEVYEDLEEIADYCQSVANILETIIMKNA</sequence>
<organism evidence="2 4">
    <name type="scientific">Heyndrickxia sporothermodurans</name>
    <dbReference type="NCBI Taxonomy" id="46224"/>
    <lineage>
        <taxon>Bacteria</taxon>
        <taxon>Bacillati</taxon>
        <taxon>Bacillota</taxon>
        <taxon>Bacilli</taxon>
        <taxon>Bacillales</taxon>
        <taxon>Bacillaceae</taxon>
        <taxon>Heyndrickxia</taxon>
    </lineage>
</organism>
<evidence type="ECO:0000256" key="1">
    <source>
        <dbReference type="ARBA" id="ARBA00008591"/>
    </source>
</evidence>
<comment type="similarity">
    <text evidence="1">Belongs to the UPF0111 family.</text>
</comment>
<dbReference type="Proteomes" id="UP000075666">
    <property type="component" value="Unassembled WGS sequence"/>
</dbReference>
<gene>
    <name evidence="2" type="ORF">B4102_0749</name>
    <name evidence="3" type="ORF">JGZ69_00575</name>
</gene>
<dbReference type="Gene3D" id="1.20.58.220">
    <property type="entry name" value="Phosphate transport system protein phou homolog 2, domain 2"/>
    <property type="match status" value="1"/>
</dbReference>
<evidence type="ECO:0000313" key="3">
    <source>
        <dbReference type="EMBL" id="QQX25555.1"/>
    </source>
</evidence>
<evidence type="ECO:0000313" key="5">
    <source>
        <dbReference type="Proteomes" id="UP000595512"/>
    </source>
</evidence>
<dbReference type="PATRIC" id="fig|46224.3.peg.4154"/>
<evidence type="ECO:0000313" key="2">
    <source>
        <dbReference type="EMBL" id="KYC97094.1"/>
    </source>
</evidence>
<proteinExistence type="inferred from homology"/>
<dbReference type="RefSeq" id="WP_066233740.1">
    <property type="nucleotide sequence ID" value="NZ_CP066701.1"/>
</dbReference>
<dbReference type="STRING" id="46224.B4102_0749"/>
<accession>A0A150KMZ8</accession>
<keyword evidence="4" id="KW-1185">Reference proteome</keyword>
<dbReference type="InterPro" id="IPR018445">
    <property type="entry name" value="Put_Phosphate_transp_reg"/>
</dbReference>
<dbReference type="KEGG" id="hspo:JGZ69_00575"/>
<name>A0A150KMZ8_9BACI</name>
<dbReference type="Pfam" id="PF01865">
    <property type="entry name" value="PhoU_div"/>
    <property type="match status" value="1"/>
</dbReference>
<dbReference type="Proteomes" id="UP000595512">
    <property type="component" value="Chromosome"/>
</dbReference>
<dbReference type="PANTHER" id="PTHR37298:SF1">
    <property type="entry name" value="UPF0111 PROTEIN YKAA"/>
    <property type="match status" value="1"/>
</dbReference>
<dbReference type="InterPro" id="IPR052912">
    <property type="entry name" value="UPF0111_domain"/>
</dbReference>
<dbReference type="PANTHER" id="PTHR37298">
    <property type="entry name" value="UPF0111 PROTEIN YKAA"/>
    <property type="match status" value="1"/>
</dbReference>
<dbReference type="SUPFAM" id="SSF109755">
    <property type="entry name" value="PhoU-like"/>
    <property type="match status" value="1"/>
</dbReference>
<reference evidence="2 4" key="1">
    <citation type="submission" date="2016-01" db="EMBL/GenBank/DDBJ databases">
        <title>Genome Sequences of Twelve Sporeforming Bacillus Species Isolated from Foods.</title>
        <authorList>
            <person name="Berendsen E.M."/>
            <person name="Wells-Bennik M.H."/>
            <person name="Krawcyk A.O."/>
            <person name="De Jong A."/>
            <person name="Holsappel S."/>
            <person name="Eijlander R.T."/>
            <person name="Kuipers O.P."/>
        </authorList>
    </citation>
    <scope>NUCLEOTIDE SEQUENCE [LARGE SCALE GENOMIC DNA]</scope>
    <source>
        <strain evidence="2 4">B4102</strain>
    </source>
</reference>
<evidence type="ECO:0000313" key="4">
    <source>
        <dbReference type="Proteomes" id="UP000075666"/>
    </source>
</evidence>
<protein>
    <submittedName>
        <fullName evidence="3">DUF47 domain-containing protein</fullName>
    </submittedName>
</protein>
<dbReference type="EMBL" id="CP066701">
    <property type="protein sequence ID" value="QQX25555.1"/>
    <property type="molecule type" value="Genomic_DNA"/>
</dbReference>
<dbReference type="EMBL" id="LQYN01000086">
    <property type="protein sequence ID" value="KYC97094.1"/>
    <property type="molecule type" value="Genomic_DNA"/>
</dbReference>
<dbReference type="AlphaFoldDB" id="A0A150KMZ8"/>
<dbReference type="InterPro" id="IPR038078">
    <property type="entry name" value="PhoU-like_sf"/>
</dbReference>
<dbReference type="OrthoDB" id="9797568at2"/>
<reference evidence="3 5" key="2">
    <citation type="submission" date="2020-12" db="EMBL/GenBank/DDBJ databases">
        <title>Taxonomic evaluation of the Bacillus sporothermodurans group of bacteria based on whole genome sequences.</title>
        <authorList>
            <person name="Fiedler G."/>
            <person name="Herbstmann A.-D."/>
            <person name="Doll E."/>
            <person name="Wenning M."/>
            <person name="Brinks E."/>
            <person name="Kabisch J."/>
            <person name="Breitenwieser F."/>
            <person name="Lappann M."/>
            <person name="Boehnlein C."/>
            <person name="Franz C."/>
        </authorList>
    </citation>
    <scope>NUCLEOTIDE SEQUENCE [LARGE SCALE GENOMIC DNA]</scope>
    <source>
        <strain evidence="3 5">DSM 10599</strain>
    </source>
</reference>